<organism evidence="1 2">
    <name type="scientific">Trichinella spiralis</name>
    <name type="common">Trichina worm</name>
    <dbReference type="NCBI Taxonomy" id="6334"/>
    <lineage>
        <taxon>Eukaryota</taxon>
        <taxon>Metazoa</taxon>
        <taxon>Ecdysozoa</taxon>
        <taxon>Nematoda</taxon>
        <taxon>Enoplea</taxon>
        <taxon>Dorylaimia</taxon>
        <taxon>Trichinellida</taxon>
        <taxon>Trichinellidae</taxon>
        <taxon>Trichinella</taxon>
    </lineage>
</organism>
<evidence type="ECO:0000313" key="2">
    <source>
        <dbReference type="Proteomes" id="UP001558632"/>
    </source>
</evidence>
<accession>A0ABR3KCG3</accession>
<comment type="caution">
    <text evidence="1">The sequence shown here is derived from an EMBL/GenBank/DDBJ whole genome shotgun (WGS) entry which is preliminary data.</text>
</comment>
<reference evidence="1 2" key="1">
    <citation type="submission" date="2024-07" db="EMBL/GenBank/DDBJ databases">
        <title>Enhanced genomic and transcriptomic resources for Trichinella pseudospiralis and T. spiralis underpin the discovery of pronounced molecular differences between stages and species.</title>
        <authorList>
            <person name="Pasi K.K."/>
            <person name="La Rosa G."/>
            <person name="Gomez-Morales M.A."/>
            <person name="Tosini F."/>
            <person name="Sumanam S."/>
            <person name="Young N.D."/>
            <person name="Chang B.C."/>
            <person name="Robin G.B."/>
        </authorList>
    </citation>
    <scope>NUCLEOTIDE SEQUENCE [LARGE SCALE GENOMIC DNA]</scope>
    <source>
        <strain evidence="1">ISS534</strain>
    </source>
</reference>
<protein>
    <submittedName>
        <fullName evidence="1">tRNA sulfurtransferase</fullName>
    </submittedName>
</protein>
<proteinExistence type="predicted"/>
<sequence length="163" mass="17590">MTRAPETSEVPITYDKVHFKERFLQAVLIDQNKATTARESRGFGSGISSIYNGGPNCFSSSGAEPQSLKKQVAFAVILGDGNSTVDAMKFNPLDVSRGKMNTDVNAPVITVDEIEVIKNDFDRTEGTTDSYTEVIDLCCVEEAPSTGCSAVVDNICLPIMKAK</sequence>
<gene>
    <name evidence="1" type="ORF">TSPI_00885</name>
</gene>
<keyword evidence="2" id="KW-1185">Reference proteome</keyword>
<dbReference type="EMBL" id="JBEUSY010000399">
    <property type="protein sequence ID" value="KAL1234962.1"/>
    <property type="molecule type" value="Genomic_DNA"/>
</dbReference>
<dbReference type="Proteomes" id="UP001558632">
    <property type="component" value="Unassembled WGS sequence"/>
</dbReference>
<name>A0ABR3KCG3_TRISP</name>
<evidence type="ECO:0000313" key="1">
    <source>
        <dbReference type="EMBL" id="KAL1234962.1"/>
    </source>
</evidence>